<evidence type="ECO:0000256" key="6">
    <source>
        <dbReference type="ARBA" id="ARBA00022723"/>
    </source>
</evidence>
<comment type="cofactor">
    <cofactor evidence="2">
        <name>Co(2+)</name>
        <dbReference type="ChEBI" id="CHEBI:48828"/>
    </cofactor>
</comment>
<evidence type="ECO:0000256" key="11">
    <source>
        <dbReference type="ARBA" id="ARBA00023136"/>
    </source>
</evidence>
<dbReference type="eggNOG" id="COG3735">
    <property type="taxonomic scope" value="Bacteria"/>
</dbReference>
<evidence type="ECO:0000256" key="8">
    <source>
        <dbReference type="ARBA" id="ARBA00022801"/>
    </source>
</evidence>
<evidence type="ECO:0000256" key="4">
    <source>
        <dbReference type="ARBA" id="ARBA00022670"/>
    </source>
</evidence>
<evidence type="ECO:0000256" key="9">
    <source>
        <dbReference type="ARBA" id="ARBA00022989"/>
    </source>
</evidence>
<keyword evidence="9" id="KW-1133">Transmembrane helix</keyword>
<sequence length="285" mass="32043">MFKKLFVTLALAGMTTLGFGQNKSMLWEISGKGLTKPSYLFGTIHLICPTDFTITEPTKKALSGTEQVYLELDMDDPQMMPKMQKGMMNTGGKSYKEWLKPEDYTLLSDYYKSKMGAGLDQLGMLKPLALMSMNYMTLLNCQPESYDMTFAKMASEQKKEVLGLETVESQFAIFDKIPVEKQATELVDMVRNQDKARTEFNQLITLYKAQDLDGLLKLMRQSEFSDMAGYEDALLNDRNANWIPTIEQAVKLKPTFIAVGAGHLGGDKGVIELLRKKGYTVKAVN</sequence>
<dbReference type="AlphaFoldDB" id="D2QTZ0"/>
<dbReference type="Pfam" id="PF01963">
    <property type="entry name" value="TraB_PrgY_gumN"/>
    <property type="match status" value="1"/>
</dbReference>
<keyword evidence="10" id="KW-0482">Metalloprotease</keyword>
<dbReference type="InterPro" id="IPR002816">
    <property type="entry name" value="TraB/PrgY/GumN_fam"/>
</dbReference>
<keyword evidence="8" id="KW-0378">Hydrolase</keyword>
<accession>D2QTZ0</accession>
<keyword evidence="5" id="KW-0812">Transmembrane</keyword>
<evidence type="ECO:0000256" key="7">
    <source>
        <dbReference type="ARBA" id="ARBA00022729"/>
    </source>
</evidence>
<evidence type="ECO:0000256" key="10">
    <source>
        <dbReference type="ARBA" id="ARBA00023049"/>
    </source>
</evidence>
<dbReference type="PANTHER" id="PTHR31120:SF6">
    <property type="entry name" value="METALLOPROTEASE TIKI HOMOLOG"/>
    <property type="match status" value="1"/>
</dbReference>
<keyword evidence="11" id="KW-0472">Membrane</keyword>
<evidence type="ECO:0000256" key="1">
    <source>
        <dbReference type="ARBA" id="ARBA00001936"/>
    </source>
</evidence>
<keyword evidence="6" id="KW-0479">Metal-binding</keyword>
<name>D2QTZ0_SPILD</name>
<gene>
    <name evidence="13" type="ordered locus">Slin_6313</name>
</gene>
<dbReference type="CDD" id="cd14789">
    <property type="entry name" value="Tiki"/>
    <property type="match status" value="1"/>
</dbReference>
<dbReference type="PANTHER" id="PTHR31120">
    <property type="entry name" value="METALLOPROTEASE TIKI"/>
    <property type="match status" value="1"/>
</dbReference>
<dbReference type="Proteomes" id="UP000002028">
    <property type="component" value="Chromosome"/>
</dbReference>
<dbReference type="KEGG" id="sli:Slin_6313"/>
<comment type="subcellular location">
    <subcellularLocation>
        <location evidence="3">Membrane</location>
        <topology evidence="3">Single-pass type I membrane protein</topology>
    </subcellularLocation>
</comment>
<keyword evidence="12" id="KW-0325">Glycoprotein</keyword>
<dbReference type="RefSeq" id="WP_012930756.1">
    <property type="nucleotide sequence ID" value="NC_013730.1"/>
</dbReference>
<proteinExistence type="predicted"/>
<organism evidence="13 14">
    <name type="scientific">Spirosoma linguale (strain ATCC 33905 / DSM 74 / LMG 10896 / Claus 1)</name>
    <dbReference type="NCBI Taxonomy" id="504472"/>
    <lineage>
        <taxon>Bacteria</taxon>
        <taxon>Pseudomonadati</taxon>
        <taxon>Bacteroidota</taxon>
        <taxon>Cytophagia</taxon>
        <taxon>Cytophagales</taxon>
        <taxon>Cytophagaceae</taxon>
        <taxon>Spirosoma</taxon>
    </lineage>
</organism>
<evidence type="ECO:0000313" key="14">
    <source>
        <dbReference type="Proteomes" id="UP000002028"/>
    </source>
</evidence>
<dbReference type="GO" id="GO:0030178">
    <property type="term" value="P:negative regulation of Wnt signaling pathway"/>
    <property type="evidence" value="ECO:0007669"/>
    <property type="project" value="InterPro"/>
</dbReference>
<keyword evidence="4" id="KW-0645">Protease</keyword>
<reference evidence="13 14" key="1">
    <citation type="journal article" date="2010" name="Stand. Genomic Sci.">
        <title>Complete genome sequence of Spirosoma linguale type strain (1).</title>
        <authorList>
            <person name="Lail K."/>
            <person name="Sikorski J."/>
            <person name="Saunders E."/>
            <person name="Lapidus A."/>
            <person name="Glavina Del Rio T."/>
            <person name="Copeland A."/>
            <person name="Tice H."/>
            <person name="Cheng J.-F."/>
            <person name="Lucas S."/>
            <person name="Nolan M."/>
            <person name="Bruce D."/>
            <person name="Goodwin L."/>
            <person name="Pitluck S."/>
            <person name="Ivanova N."/>
            <person name="Mavromatis K."/>
            <person name="Ovchinnikova G."/>
            <person name="Pati A."/>
            <person name="Chen A."/>
            <person name="Palaniappan K."/>
            <person name="Land M."/>
            <person name="Hauser L."/>
            <person name="Chang Y.-J."/>
            <person name="Jeffries C.D."/>
            <person name="Chain P."/>
            <person name="Brettin T."/>
            <person name="Detter J.C."/>
            <person name="Schuetze A."/>
            <person name="Rohde M."/>
            <person name="Tindall B.J."/>
            <person name="Goeker M."/>
            <person name="Bristow J."/>
            <person name="Eisen J.A."/>
            <person name="Markowitz V."/>
            <person name="Hugenholtz P."/>
            <person name="Kyrpides N.C."/>
            <person name="Klenk H.-P."/>
            <person name="Chen F."/>
        </authorList>
    </citation>
    <scope>NUCLEOTIDE SEQUENCE [LARGE SCALE GENOMIC DNA]</scope>
    <source>
        <strain evidence="14">ATCC 33905 / DSM 74 / LMG 10896 / Claus 1</strain>
    </source>
</reference>
<protein>
    <submittedName>
        <fullName evidence="13">GumN family protein</fullName>
    </submittedName>
</protein>
<evidence type="ECO:0000256" key="3">
    <source>
        <dbReference type="ARBA" id="ARBA00004479"/>
    </source>
</evidence>
<dbReference type="GO" id="GO:0006508">
    <property type="term" value="P:proteolysis"/>
    <property type="evidence" value="ECO:0007669"/>
    <property type="project" value="UniProtKB-KW"/>
</dbReference>
<dbReference type="STRING" id="504472.Slin_6313"/>
<evidence type="ECO:0000256" key="12">
    <source>
        <dbReference type="ARBA" id="ARBA00023180"/>
    </source>
</evidence>
<keyword evidence="14" id="KW-1185">Reference proteome</keyword>
<dbReference type="InterPro" id="IPR040230">
    <property type="entry name" value="TIKI1/2-like"/>
</dbReference>
<dbReference type="EMBL" id="CP001769">
    <property type="protein sequence ID" value="ADB42272.1"/>
    <property type="molecule type" value="Genomic_DNA"/>
</dbReference>
<evidence type="ECO:0000256" key="5">
    <source>
        <dbReference type="ARBA" id="ARBA00022692"/>
    </source>
</evidence>
<keyword evidence="7" id="KW-0732">Signal</keyword>
<dbReference type="GO" id="GO:0004222">
    <property type="term" value="F:metalloendopeptidase activity"/>
    <property type="evidence" value="ECO:0007669"/>
    <property type="project" value="TreeGrafter"/>
</dbReference>
<dbReference type="HOGENOM" id="CLU_057525_1_1_10"/>
<dbReference type="GO" id="GO:0046872">
    <property type="term" value="F:metal ion binding"/>
    <property type="evidence" value="ECO:0007669"/>
    <property type="project" value="UniProtKB-KW"/>
</dbReference>
<evidence type="ECO:0000313" key="13">
    <source>
        <dbReference type="EMBL" id="ADB42272.1"/>
    </source>
</evidence>
<comment type="cofactor">
    <cofactor evidence="1">
        <name>Mn(2+)</name>
        <dbReference type="ChEBI" id="CHEBI:29035"/>
    </cofactor>
</comment>
<evidence type="ECO:0000256" key="2">
    <source>
        <dbReference type="ARBA" id="ARBA00001941"/>
    </source>
</evidence>
<dbReference type="GO" id="GO:0016020">
    <property type="term" value="C:membrane"/>
    <property type="evidence" value="ECO:0007669"/>
    <property type="project" value="UniProtKB-SubCell"/>
</dbReference>